<dbReference type="EMBL" id="BNJJ01000035">
    <property type="protein sequence ID" value="GHO89350.1"/>
    <property type="molecule type" value="Genomic_DNA"/>
</dbReference>
<keyword evidence="1" id="KW-0812">Transmembrane</keyword>
<feature type="transmembrane region" description="Helical" evidence="1">
    <location>
        <begin position="186"/>
        <end position="205"/>
    </location>
</feature>
<organism evidence="2 3">
    <name type="scientific">Dictyobacter formicarum</name>
    <dbReference type="NCBI Taxonomy" id="2778368"/>
    <lineage>
        <taxon>Bacteria</taxon>
        <taxon>Bacillati</taxon>
        <taxon>Chloroflexota</taxon>
        <taxon>Ktedonobacteria</taxon>
        <taxon>Ktedonobacterales</taxon>
        <taxon>Dictyobacteraceae</taxon>
        <taxon>Dictyobacter</taxon>
    </lineage>
</organism>
<feature type="transmembrane region" description="Helical" evidence="1">
    <location>
        <begin position="128"/>
        <end position="146"/>
    </location>
</feature>
<feature type="transmembrane region" description="Helical" evidence="1">
    <location>
        <begin position="29"/>
        <end position="51"/>
    </location>
</feature>
<proteinExistence type="predicted"/>
<feature type="transmembrane region" description="Helical" evidence="1">
    <location>
        <begin position="87"/>
        <end position="107"/>
    </location>
</feature>
<evidence type="ECO:0008006" key="4">
    <source>
        <dbReference type="Google" id="ProtNLM"/>
    </source>
</evidence>
<keyword evidence="1" id="KW-1133">Transmembrane helix</keyword>
<sequence length="207" mass="23132">MRTYLFPGLIAPQIIGILLAWQQKMTLNWLHLTLALLLNLIIFVALHSYLIKPDRHYSTNCPSILFVCLASSLFVVSAYVLQSNQLSGAIILASLPIGLYSAVVVYIQQFSTLRTRSQMEILQSAIRKTRLVGASLISLVTLTILLDCFLDIYPWYAGIAILTTFPLLIALHQIDQDLQLRISATGAYWQTILLFSIALLIHGFIGI</sequence>
<evidence type="ECO:0000313" key="2">
    <source>
        <dbReference type="EMBL" id="GHO89350.1"/>
    </source>
</evidence>
<evidence type="ECO:0000256" key="1">
    <source>
        <dbReference type="SAM" id="Phobius"/>
    </source>
</evidence>
<dbReference type="RefSeq" id="WP_201366877.1">
    <property type="nucleotide sequence ID" value="NZ_BNJJ01000035.1"/>
</dbReference>
<feature type="transmembrane region" description="Helical" evidence="1">
    <location>
        <begin position="5"/>
        <end position="23"/>
    </location>
</feature>
<keyword evidence="3" id="KW-1185">Reference proteome</keyword>
<comment type="caution">
    <text evidence="2">The sequence shown here is derived from an EMBL/GenBank/DDBJ whole genome shotgun (WGS) entry which is preliminary data.</text>
</comment>
<feature type="transmembrane region" description="Helical" evidence="1">
    <location>
        <begin position="152"/>
        <end position="174"/>
    </location>
</feature>
<reference evidence="2 3" key="1">
    <citation type="journal article" date="2021" name="Int. J. Syst. Evol. Microbiol.">
        <title>Reticulibacter mediterranei gen. nov., sp. nov., within the new family Reticulibacteraceae fam. nov., and Ktedonospora formicarum gen. nov., sp. nov., Ktedonobacter robiniae sp. nov., Dictyobacter formicarum sp. nov. and Dictyobacter arantiisoli sp. nov., belonging to the class Ktedonobacteria.</title>
        <authorList>
            <person name="Yabe S."/>
            <person name="Zheng Y."/>
            <person name="Wang C.M."/>
            <person name="Sakai Y."/>
            <person name="Abe K."/>
            <person name="Yokota A."/>
            <person name="Donadio S."/>
            <person name="Cavaletti L."/>
            <person name="Monciardini P."/>
        </authorList>
    </citation>
    <scope>NUCLEOTIDE SEQUENCE [LARGE SCALE GENOMIC DNA]</scope>
    <source>
        <strain evidence="2 3">SOSP1-9</strain>
    </source>
</reference>
<keyword evidence="1" id="KW-0472">Membrane</keyword>
<accession>A0ABQ3VT12</accession>
<evidence type="ECO:0000313" key="3">
    <source>
        <dbReference type="Proteomes" id="UP000635565"/>
    </source>
</evidence>
<dbReference type="Proteomes" id="UP000635565">
    <property type="component" value="Unassembled WGS sequence"/>
</dbReference>
<name>A0ABQ3VT12_9CHLR</name>
<feature type="transmembrane region" description="Helical" evidence="1">
    <location>
        <begin position="63"/>
        <end position="81"/>
    </location>
</feature>
<protein>
    <recommendedName>
        <fullName evidence="4">Prenyltransferase</fullName>
    </recommendedName>
</protein>
<gene>
    <name evidence="2" type="ORF">KSZ_73560</name>
</gene>